<dbReference type="EMBL" id="JAFCIQ010000005">
    <property type="protein sequence ID" value="MBM2766669.1"/>
    <property type="molecule type" value="Genomic_DNA"/>
</dbReference>
<dbReference type="GO" id="GO:0003677">
    <property type="term" value="F:DNA binding"/>
    <property type="evidence" value="ECO:0007669"/>
    <property type="project" value="UniProtKB-KW"/>
</dbReference>
<dbReference type="PANTHER" id="PTHR37299">
    <property type="entry name" value="TRANSCRIPTIONAL REGULATOR-RELATED"/>
    <property type="match status" value="1"/>
</dbReference>
<sequence>MDPLERASASAQPAPAPPHHETFQHKLEQFNPGMVWLDADGHVTAFNDVAMQILGPAAEQSLGVAPDALLGIDVLQLHPEKSRDKLRFLLHSQDAGGCPVKSPPPLAMMINIPDRILMIKVSKMSNRNGVCGTCMIFYDVTDITTEPAQRTPEAQRQAPRRLFKIPVYRRNRVILIDLKDIVRFQGDGHYTTIVTRDDRYLSNLSLADLELRLDSSIYLRVHRSHIVSLPHAVELAKTDEGVSLVMGDEERTTVPVSRARAAQLKELLGVV</sequence>
<gene>
    <name evidence="5" type="primary">rcoM1</name>
    <name evidence="5" type="ORF">BAN20980_01198</name>
    <name evidence="4" type="ORF">JQK92_09535</name>
</gene>
<evidence type="ECO:0000259" key="3">
    <source>
        <dbReference type="PROSITE" id="PS50930"/>
    </source>
</evidence>
<dbReference type="InterPro" id="IPR007492">
    <property type="entry name" value="LytTR_DNA-bd_dom"/>
</dbReference>
<dbReference type="Gene3D" id="3.30.450.20">
    <property type="entry name" value="PAS domain"/>
    <property type="match status" value="1"/>
</dbReference>
<feature type="region of interest" description="Disordered" evidence="1">
    <location>
        <begin position="1"/>
        <end position="20"/>
    </location>
</feature>
<evidence type="ECO:0000313" key="6">
    <source>
        <dbReference type="Proteomes" id="UP000494201"/>
    </source>
</evidence>
<dbReference type="Proteomes" id="UP000755577">
    <property type="component" value="Unassembled WGS sequence"/>
</dbReference>
<dbReference type="PROSITE" id="PS50112">
    <property type="entry name" value="PAS"/>
    <property type="match status" value="1"/>
</dbReference>
<dbReference type="EMBL" id="CABVLY010000003">
    <property type="protein sequence ID" value="VVU48501.1"/>
    <property type="molecule type" value="Genomic_DNA"/>
</dbReference>
<evidence type="ECO:0000259" key="2">
    <source>
        <dbReference type="PROSITE" id="PS50112"/>
    </source>
</evidence>
<keyword evidence="4" id="KW-0238">DNA-binding</keyword>
<evidence type="ECO:0000256" key="1">
    <source>
        <dbReference type="SAM" id="MobiDB-lite"/>
    </source>
</evidence>
<dbReference type="InterPro" id="IPR035965">
    <property type="entry name" value="PAS-like_dom_sf"/>
</dbReference>
<dbReference type="Proteomes" id="UP000494201">
    <property type="component" value="Unassembled WGS sequence"/>
</dbReference>
<feature type="domain" description="PAS" evidence="2">
    <location>
        <begin position="19"/>
        <end position="63"/>
    </location>
</feature>
<dbReference type="InterPro" id="IPR000014">
    <property type="entry name" value="PAS"/>
</dbReference>
<keyword evidence="7" id="KW-1185">Reference proteome</keyword>
<dbReference type="Pfam" id="PF04397">
    <property type="entry name" value="LytTR"/>
    <property type="match status" value="1"/>
</dbReference>
<dbReference type="GeneID" id="56499227"/>
<reference evidence="4 7" key="2">
    <citation type="submission" date="2021-02" db="EMBL/GenBank/DDBJ databases">
        <title>Draft genome of the type strains Burkholderia anthina DSM16086.</title>
        <authorList>
            <person name="Hertel R."/>
            <person name="Meissner J."/>
            <person name="Poehlein A."/>
            <person name="Daniel R."/>
            <person name="Commichau F.M."/>
        </authorList>
    </citation>
    <scope>NUCLEOTIDE SEQUENCE [LARGE SCALE GENOMIC DNA]</scope>
    <source>
        <strain evidence="4 7">DSM 16086</strain>
    </source>
</reference>
<dbReference type="GO" id="GO:0000156">
    <property type="term" value="F:phosphorelay response regulator activity"/>
    <property type="evidence" value="ECO:0007669"/>
    <property type="project" value="InterPro"/>
</dbReference>
<dbReference type="AlphaFoldDB" id="A0A6P2G5W0"/>
<dbReference type="SMART" id="SM00850">
    <property type="entry name" value="LytTR"/>
    <property type="match status" value="1"/>
</dbReference>
<dbReference type="PROSITE" id="PS50930">
    <property type="entry name" value="HTH_LYTTR"/>
    <property type="match status" value="1"/>
</dbReference>
<dbReference type="Gene3D" id="2.40.50.1020">
    <property type="entry name" value="LytTr DNA-binding domain"/>
    <property type="match status" value="1"/>
</dbReference>
<accession>A0A6P2G5W0</accession>
<dbReference type="InterPro" id="IPR046947">
    <property type="entry name" value="LytR-like"/>
</dbReference>
<dbReference type="SUPFAM" id="SSF55785">
    <property type="entry name" value="PYP-like sensor domain (PAS domain)"/>
    <property type="match status" value="1"/>
</dbReference>
<dbReference type="PANTHER" id="PTHR37299:SF1">
    <property type="entry name" value="STAGE 0 SPORULATION PROTEIN A HOMOLOG"/>
    <property type="match status" value="1"/>
</dbReference>
<evidence type="ECO:0000313" key="5">
    <source>
        <dbReference type="EMBL" id="VVU48501.1"/>
    </source>
</evidence>
<name>A0A6P2G5W0_9BURK</name>
<evidence type="ECO:0000313" key="4">
    <source>
        <dbReference type="EMBL" id="MBM2766669.1"/>
    </source>
</evidence>
<feature type="domain" description="HTH LytTR-type" evidence="3">
    <location>
        <begin position="165"/>
        <end position="270"/>
    </location>
</feature>
<protein>
    <submittedName>
        <fullName evidence="5">Heme-containing CO-sensing transcriptional regulator RcoM 1</fullName>
    </submittedName>
    <submittedName>
        <fullName evidence="4">LytTR family transcriptional regulator DNA-binding domain-containing protein</fullName>
    </submittedName>
</protein>
<evidence type="ECO:0000313" key="7">
    <source>
        <dbReference type="Proteomes" id="UP000755577"/>
    </source>
</evidence>
<dbReference type="RefSeq" id="WP_174925469.1">
    <property type="nucleotide sequence ID" value="NZ_CABVLY010000003.1"/>
</dbReference>
<proteinExistence type="predicted"/>
<reference evidence="5 6" key="1">
    <citation type="submission" date="2019-09" db="EMBL/GenBank/DDBJ databases">
        <authorList>
            <person name="Depoorter E."/>
        </authorList>
    </citation>
    <scope>NUCLEOTIDE SEQUENCE [LARGE SCALE GENOMIC DNA]</scope>
    <source>
        <strain evidence="5">LMG 20980</strain>
    </source>
</reference>
<organism evidence="5 6">
    <name type="scientific">Burkholderia anthina</name>
    <dbReference type="NCBI Taxonomy" id="179879"/>
    <lineage>
        <taxon>Bacteria</taxon>
        <taxon>Pseudomonadati</taxon>
        <taxon>Pseudomonadota</taxon>
        <taxon>Betaproteobacteria</taxon>
        <taxon>Burkholderiales</taxon>
        <taxon>Burkholderiaceae</taxon>
        <taxon>Burkholderia</taxon>
        <taxon>Burkholderia cepacia complex</taxon>
    </lineage>
</organism>